<dbReference type="EMBL" id="DQ403288">
    <property type="protein sequence ID" value="ABD74754.1"/>
    <property type="molecule type" value="Genomic_DNA"/>
</dbReference>
<evidence type="ECO:0000313" key="1">
    <source>
        <dbReference type="EMBL" id="ABD74754.1"/>
    </source>
</evidence>
<dbReference type="AlphaFoldDB" id="D1CSF0"/>
<sequence>ERHDTATTSRSANFPPGFRSGAAATWMVSDWRLFSPCLIRLEAQHPLWMSARLRRRPISEEDMLSAVEGLSISHGNRHWAKIAARRVSEIVERWKKTGWIILGR</sequence>
<accession>D1CSF0</accession>
<proteinExistence type="predicted"/>
<feature type="non-terminal residue" evidence="1">
    <location>
        <position position="1"/>
    </location>
</feature>
<protein>
    <submittedName>
        <fullName evidence="1">Uncharacterized protein</fullName>
    </submittedName>
</protein>
<name>D1CSF0_ENSAD</name>
<organism evidence="1">
    <name type="scientific">Ensifer adhaerens</name>
    <name type="common">Sinorhizobium morelense</name>
    <dbReference type="NCBI Taxonomy" id="106592"/>
    <lineage>
        <taxon>Bacteria</taxon>
        <taxon>Pseudomonadati</taxon>
        <taxon>Pseudomonadota</taxon>
        <taxon>Alphaproteobacteria</taxon>
        <taxon>Hyphomicrobiales</taxon>
        <taxon>Rhizobiaceae</taxon>
        <taxon>Sinorhizobium/Ensifer group</taxon>
        <taxon>Ensifer</taxon>
    </lineage>
</organism>
<reference evidence="1" key="1">
    <citation type="submission" date="2006-02" db="EMBL/GenBank/DDBJ databases">
        <title>Sampling the accessory genome of the Sinorhizobium genus by suppressive subtractive hybridization.</title>
        <authorList>
            <person name="Moulin L."/>
            <person name="Ghazoui Z."/>
            <person name="Young P."/>
        </authorList>
    </citation>
    <scope>NUCLEOTIDE SEQUENCE</scope>
    <source>
        <strain evidence="1">LMG20216</strain>
    </source>
</reference>